<evidence type="ECO:0000256" key="7">
    <source>
        <dbReference type="SAM" id="MobiDB-lite"/>
    </source>
</evidence>
<dbReference type="Gene3D" id="3.40.50.10960">
    <property type="match status" value="1"/>
</dbReference>
<evidence type="ECO:0000313" key="9">
    <source>
        <dbReference type="EMBL" id="KRN86190.1"/>
    </source>
</evidence>
<comment type="subcellular location">
    <subcellularLocation>
        <location evidence="6">Cell membrane</location>
        <topology evidence="6">Single-pass type II membrane protein</topology>
    </subcellularLocation>
    <text evidence="6">Localizes to the division septum.</text>
</comment>
<keyword evidence="2 6" id="KW-0132">Cell division</keyword>
<dbReference type="OrthoDB" id="1819027at2"/>
<dbReference type="GO" id="GO:0043093">
    <property type="term" value="P:FtsZ-dependent cytokinesis"/>
    <property type="evidence" value="ECO:0007669"/>
    <property type="project" value="UniProtKB-UniRule"/>
</dbReference>
<dbReference type="GO" id="GO:0005886">
    <property type="term" value="C:plasma membrane"/>
    <property type="evidence" value="ECO:0007669"/>
    <property type="project" value="UniProtKB-SubCell"/>
</dbReference>
<feature type="transmembrane region" description="Helical" evidence="6">
    <location>
        <begin position="83"/>
        <end position="100"/>
    </location>
</feature>
<comment type="similarity">
    <text evidence="6">Belongs to the FtsQ/DivIB family. DivIB subfamily.</text>
</comment>
<dbReference type="PANTHER" id="PTHR37820:SF1">
    <property type="entry name" value="CELL DIVISION PROTEIN FTSQ"/>
    <property type="match status" value="1"/>
</dbReference>
<evidence type="ECO:0000256" key="6">
    <source>
        <dbReference type="HAMAP-Rule" id="MF_00912"/>
    </source>
</evidence>
<keyword evidence="3 6" id="KW-0812">Transmembrane</keyword>
<dbReference type="PANTHER" id="PTHR37820">
    <property type="entry name" value="CELL DIVISION PROTEIN DIVIB"/>
    <property type="match status" value="1"/>
</dbReference>
<keyword evidence="6" id="KW-0472">Membrane</keyword>
<dbReference type="InterPro" id="IPR050487">
    <property type="entry name" value="FtsQ_DivIB"/>
</dbReference>
<dbReference type="STRING" id="89059.LAC1533_1383"/>
<dbReference type="GO" id="GO:0032153">
    <property type="term" value="C:cell division site"/>
    <property type="evidence" value="ECO:0007669"/>
    <property type="project" value="UniProtKB-UniRule"/>
</dbReference>
<protein>
    <recommendedName>
        <fullName evidence="6">Cell division protein DivIB</fullName>
    </recommendedName>
</protein>
<dbReference type="Pfam" id="PF03799">
    <property type="entry name" value="FtsQ_DivIB_C"/>
    <property type="match status" value="1"/>
</dbReference>
<keyword evidence="5 6" id="KW-0131">Cell cycle</keyword>
<name>A0A0R2K9H2_9LACO</name>
<organism evidence="9 10">
    <name type="scientific">Ligilactobacillus acidipiscis</name>
    <dbReference type="NCBI Taxonomy" id="89059"/>
    <lineage>
        <taxon>Bacteria</taxon>
        <taxon>Bacillati</taxon>
        <taxon>Bacillota</taxon>
        <taxon>Bacilli</taxon>
        <taxon>Lactobacillales</taxon>
        <taxon>Lactobacillaceae</taxon>
        <taxon>Ligilactobacillus</taxon>
    </lineage>
</organism>
<dbReference type="InterPro" id="IPR005548">
    <property type="entry name" value="Cell_div_FtsQ/DivIB_C"/>
</dbReference>
<evidence type="ECO:0000259" key="8">
    <source>
        <dbReference type="Pfam" id="PF03799"/>
    </source>
</evidence>
<evidence type="ECO:0000256" key="5">
    <source>
        <dbReference type="ARBA" id="ARBA00023306"/>
    </source>
</evidence>
<feature type="region of interest" description="Disordered" evidence="7">
    <location>
        <begin position="31"/>
        <end position="51"/>
    </location>
</feature>
<evidence type="ECO:0000313" key="10">
    <source>
        <dbReference type="Proteomes" id="UP000051491"/>
    </source>
</evidence>
<dbReference type="Proteomes" id="UP000051491">
    <property type="component" value="Unassembled WGS sequence"/>
</dbReference>
<reference evidence="9 10" key="1">
    <citation type="journal article" date="2015" name="Genome Announc.">
        <title>Expanding the biotechnology potential of lactobacilli through comparative genomics of 213 strains and associated genera.</title>
        <authorList>
            <person name="Sun Z."/>
            <person name="Harris H.M."/>
            <person name="McCann A."/>
            <person name="Guo C."/>
            <person name="Argimon S."/>
            <person name="Zhang W."/>
            <person name="Yang X."/>
            <person name="Jeffery I.B."/>
            <person name="Cooney J.C."/>
            <person name="Kagawa T.F."/>
            <person name="Liu W."/>
            <person name="Song Y."/>
            <person name="Salvetti E."/>
            <person name="Wrobel A."/>
            <person name="Rasinkangas P."/>
            <person name="Parkhill J."/>
            <person name="Rea M.C."/>
            <person name="O'Sullivan O."/>
            <person name="Ritari J."/>
            <person name="Douillard F.P."/>
            <person name="Paul Ross R."/>
            <person name="Yang R."/>
            <person name="Briner A.E."/>
            <person name="Felis G.E."/>
            <person name="de Vos W.M."/>
            <person name="Barrangou R."/>
            <person name="Klaenhammer T.R."/>
            <person name="Caufield P.W."/>
            <person name="Cui Y."/>
            <person name="Zhang H."/>
            <person name="O'Toole P.W."/>
        </authorList>
    </citation>
    <scope>NUCLEOTIDE SEQUENCE [LARGE SCALE GENOMIC DNA]</scope>
    <source>
        <strain evidence="9 10">DSM 15353</strain>
    </source>
</reference>
<sequence length="302" mass="35163">MVYSYAKFFVDGRGQRVMVFKWQKNKKIKRSSAPLPPWEQEQKRRQERLKAKKKKIELRPEYDRNLPKMKKKRTQRLKKHEKVLLSVFLTLTLITFYFILPFSRVMSVKIDSSYPESKNEILEASDLRYYESLFGVWPRTEQISQKIKKNVSSVKSVDISYKGSKITIKAQEYPMVGYLKKGSAYYRITSVGSVSSEKLKRITGKYPVFYSFDSKKPLVQTAQQFSKLSPEIRQSISEIHAAPTKVDPQRIKLYMNDGNQVIAKSITLKKKMKYYPNISANMDSPGIVDLEVGAFSYPYGKK</sequence>
<evidence type="ECO:0000256" key="4">
    <source>
        <dbReference type="ARBA" id="ARBA00022989"/>
    </source>
</evidence>
<evidence type="ECO:0000256" key="1">
    <source>
        <dbReference type="ARBA" id="ARBA00022475"/>
    </source>
</evidence>
<comment type="caution">
    <text evidence="9">The sequence shown here is derived from an EMBL/GenBank/DDBJ whole genome shotgun (WGS) entry which is preliminary data.</text>
</comment>
<dbReference type="PATRIC" id="fig|89059.3.peg.691"/>
<gene>
    <name evidence="6" type="primary">divIB</name>
    <name evidence="9" type="ORF">IV43_GL000667</name>
</gene>
<dbReference type="InterPro" id="IPR026580">
    <property type="entry name" value="DivIB"/>
</dbReference>
<evidence type="ECO:0000256" key="2">
    <source>
        <dbReference type="ARBA" id="ARBA00022618"/>
    </source>
</evidence>
<evidence type="ECO:0000256" key="3">
    <source>
        <dbReference type="ARBA" id="ARBA00022692"/>
    </source>
</evidence>
<accession>A0A0R2K9H2</accession>
<proteinExistence type="inferred from homology"/>
<dbReference type="HAMAP" id="MF_00912">
    <property type="entry name" value="DivIB"/>
    <property type="match status" value="1"/>
</dbReference>
<comment type="function">
    <text evidence="6">Cell division protein that may be involved in stabilizing or promoting the assembly of the division complex.</text>
</comment>
<feature type="domain" description="Cell division protein FtsQ/DivIB C-terminal" evidence="8">
    <location>
        <begin position="179"/>
        <end position="290"/>
    </location>
</feature>
<keyword evidence="1 6" id="KW-1003">Cell membrane</keyword>
<dbReference type="EMBL" id="JQBK01000017">
    <property type="protein sequence ID" value="KRN86190.1"/>
    <property type="molecule type" value="Genomic_DNA"/>
</dbReference>
<dbReference type="AlphaFoldDB" id="A0A0R2K9H2"/>
<keyword evidence="4 6" id="KW-1133">Transmembrane helix</keyword>